<organism evidence="9 10">
    <name type="scientific">Pseudocohnilembus persalinus</name>
    <name type="common">Ciliate</name>
    <dbReference type="NCBI Taxonomy" id="266149"/>
    <lineage>
        <taxon>Eukaryota</taxon>
        <taxon>Sar</taxon>
        <taxon>Alveolata</taxon>
        <taxon>Ciliophora</taxon>
        <taxon>Intramacronucleata</taxon>
        <taxon>Oligohymenophorea</taxon>
        <taxon>Scuticociliatia</taxon>
        <taxon>Philasterida</taxon>
        <taxon>Pseudocohnilembidae</taxon>
        <taxon>Pseudocohnilembus</taxon>
    </lineage>
</organism>
<dbReference type="InParanoid" id="A0A0V0RA96"/>
<dbReference type="PANTHER" id="PTHR12356:SF3">
    <property type="entry name" value="NUCLEAR MIGRATION PROTEIN NUDC"/>
    <property type="match status" value="1"/>
</dbReference>
<accession>A0A0V0RA96</accession>
<keyword evidence="10" id="KW-1185">Reference proteome</keyword>
<dbReference type="Gene3D" id="2.60.40.790">
    <property type="match status" value="1"/>
</dbReference>
<gene>
    <name evidence="9" type="ORF">PPERSA_07714</name>
</gene>
<proteinExistence type="inferred from homology"/>
<protein>
    <recommendedName>
        <fullName evidence="3">Nuclear migration protein nudC</fullName>
    </recommendedName>
    <alternativeName>
        <fullName evidence="6">Nuclear distribution protein C homolog</fullName>
    </alternativeName>
</protein>
<dbReference type="Pfam" id="PF04969">
    <property type="entry name" value="CS"/>
    <property type="match status" value="1"/>
</dbReference>
<name>A0A0V0RA96_PSEPJ</name>
<dbReference type="GO" id="GO:0006457">
    <property type="term" value="P:protein folding"/>
    <property type="evidence" value="ECO:0007669"/>
    <property type="project" value="TreeGrafter"/>
</dbReference>
<feature type="domain" description="CS" evidence="8">
    <location>
        <begin position="194"/>
        <end position="281"/>
    </location>
</feature>
<comment type="caution">
    <text evidence="9">The sequence shown here is derived from an EMBL/GenBank/DDBJ whole genome shotgun (WGS) entry which is preliminary data.</text>
</comment>
<feature type="region of interest" description="Disordered" evidence="7">
    <location>
        <begin position="124"/>
        <end position="178"/>
    </location>
</feature>
<dbReference type="InterPro" id="IPR025934">
    <property type="entry name" value="NudC_N_dom"/>
</dbReference>
<dbReference type="EMBL" id="LDAU01000003">
    <property type="protein sequence ID" value="KRX11189.1"/>
    <property type="molecule type" value="Genomic_DNA"/>
</dbReference>
<comment type="similarity">
    <text evidence="2">Belongs to the nudC family.</text>
</comment>
<evidence type="ECO:0000256" key="5">
    <source>
        <dbReference type="ARBA" id="ARBA00022553"/>
    </source>
</evidence>
<dbReference type="AlphaFoldDB" id="A0A0V0RA96"/>
<feature type="region of interest" description="Disordered" evidence="7">
    <location>
        <begin position="341"/>
        <end position="365"/>
    </location>
</feature>
<dbReference type="InterPro" id="IPR008978">
    <property type="entry name" value="HSP20-like_chaperone"/>
</dbReference>
<dbReference type="PANTHER" id="PTHR12356">
    <property type="entry name" value="NUCLEAR MOVEMENT PROTEIN NUDC"/>
    <property type="match status" value="1"/>
</dbReference>
<dbReference type="Proteomes" id="UP000054937">
    <property type="component" value="Unassembled WGS sequence"/>
</dbReference>
<dbReference type="Pfam" id="PF14050">
    <property type="entry name" value="Nudc_N"/>
    <property type="match status" value="1"/>
</dbReference>
<evidence type="ECO:0000256" key="7">
    <source>
        <dbReference type="SAM" id="MobiDB-lite"/>
    </source>
</evidence>
<dbReference type="SUPFAM" id="SSF49764">
    <property type="entry name" value="HSP20-like chaperones"/>
    <property type="match status" value="1"/>
</dbReference>
<evidence type="ECO:0000256" key="6">
    <source>
        <dbReference type="ARBA" id="ARBA00030427"/>
    </source>
</evidence>
<evidence type="ECO:0000259" key="8">
    <source>
        <dbReference type="PROSITE" id="PS51203"/>
    </source>
</evidence>
<dbReference type="GO" id="GO:0051082">
    <property type="term" value="F:unfolded protein binding"/>
    <property type="evidence" value="ECO:0007669"/>
    <property type="project" value="TreeGrafter"/>
</dbReference>
<feature type="compositionally biased region" description="Basic and acidic residues" evidence="7">
    <location>
        <begin position="124"/>
        <end position="151"/>
    </location>
</feature>
<dbReference type="InterPro" id="IPR007052">
    <property type="entry name" value="CS_dom"/>
</dbReference>
<dbReference type="CDD" id="cd06467">
    <property type="entry name" value="p23_NUDC_like"/>
    <property type="match status" value="1"/>
</dbReference>
<dbReference type="GO" id="GO:0005737">
    <property type="term" value="C:cytoplasm"/>
    <property type="evidence" value="ECO:0007669"/>
    <property type="project" value="UniProtKB-SubCell"/>
</dbReference>
<evidence type="ECO:0000256" key="3">
    <source>
        <dbReference type="ARBA" id="ARBA00017641"/>
    </source>
</evidence>
<keyword evidence="4" id="KW-0963">Cytoplasm</keyword>
<evidence type="ECO:0000313" key="10">
    <source>
        <dbReference type="Proteomes" id="UP000054937"/>
    </source>
</evidence>
<keyword evidence="5" id="KW-0597">Phosphoprotein</keyword>
<comment type="subcellular location">
    <subcellularLocation>
        <location evidence="1">Cytoplasm</location>
    </subcellularLocation>
</comment>
<evidence type="ECO:0000313" key="9">
    <source>
        <dbReference type="EMBL" id="KRX11189.1"/>
    </source>
</evidence>
<reference evidence="9 10" key="1">
    <citation type="journal article" date="2015" name="Sci. Rep.">
        <title>Genome of the facultative scuticociliatosis pathogen Pseudocohnilembus persalinus provides insight into its virulence through horizontal gene transfer.</title>
        <authorList>
            <person name="Xiong J."/>
            <person name="Wang G."/>
            <person name="Cheng J."/>
            <person name="Tian M."/>
            <person name="Pan X."/>
            <person name="Warren A."/>
            <person name="Jiang C."/>
            <person name="Yuan D."/>
            <person name="Miao W."/>
        </authorList>
    </citation>
    <scope>NUCLEOTIDE SEQUENCE [LARGE SCALE GENOMIC DNA]</scope>
    <source>
        <strain evidence="9">36N120E</strain>
    </source>
</reference>
<evidence type="ECO:0000256" key="4">
    <source>
        <dbReference type="ARBA" id="ARBA00022490"/>
    </source>
</evidence>
<sequence length="365" mass="43212">MSGSQQQQTKFDEMYYAICNETGGIHGLLDSLFSFMYRRTDFFYECEPGDKMGFPPGKAEIIVNQAFKYYQDMHYKNRQPPKDIKEFEEKLKVYQEKMKQQKEVQEKMQAEKQKQLEEQKLKKQEEQKKLQQSDYDKKQQQQEQKDKKDIQEQQQQGQKEEKKDDIQQIQEEKDETEIVKEMVRQSNFNTYNGGKTDKYSWTQSISDVTVEVILPKKVKSKQLKVDLENQQVRIEIDSKMYIQGSYYMPIKTDDSLWSLEDGNKLILTLEKAQENIWKTVLKGDQEIDTKKVENTKPIDSFDGETQGAIRKLMYDQKRKQMGLPTSEQEAQLEMMKKAWDAEGSPFKGQPFDPSKLNFDQSQFQQ</sequence>
<evidence type="ECO:0000256" key="2">
    <source>
        <dbReference type="ARBA" id="ARBA00010513"/>
    </source>
</evidence>
<dbReference type="PROSITE" id="PS51203">
    <property type="entry name" value="CS"/>
    <property type="match status" value="1"/>
</dbReference>
<dbReference type="OrthoDB" id="416217at2759"/>
<dbReference type="InterPro" id="IPR037898">
    <property type="entry name" value="NudC_fam"/>
</dbReference>
<dbReference type="OMA" id="AQENIWK"/>
<evidence type="ECO:0000256" key="1">
    <source>
        <dbReference type="ARBA" id="ARBA00004496"/>
    </source>
</evidence>